<evidence type="ECO:0000313" key="2">
    <source>
        <dbReference type="EMBL" id="AYV76034.1"/>
    </source>
</evidence>
<accession>A0A3G4ZNR2</accession>
<protein>
    <submittedName>
        <fullName evidence="2">Phage antirepressor protein</fullName>
    </submittedName>
</protein>
<evidence type="ECO:0000256" key="1">
    <source>
        <dbReference type="SAM" id="Coils"/>
    </source>
</evidence>
<reference evidence="2" key="1">
    <citation type="submission" date="2018-10" db="EMBL/GenBank/DDBJ databases">
        <title>Hidden diversity of soil giant viruses.</title>
        <authorList>
            <person name="Schulz F."/>
            <person name="Alteio L."/>
            <person name="Goudeau D."/>
            <person name="Ryan E.M."/>
            <person name="Malmstrom R.R."/>
            <person name="Blanchard J."/>
            <person name="Woyke T."/>
        </authorList>
    </citation>
    <scope>NUCLEOTIDE SEQUENCE</scope>
    <source>
        <strain evidence="2">TEV1</strain>
    </source>
</reference>
<sequence length="507" mass="60203">MEEINTNLVTKSKELNIDQQFVNKFSDTLFDQSKFVKYTDVIDWIGYKNKRTLTDVLKNENFGFIEGTDYEIKKMESTGGRPGNEIFMTIDTIKCICLMAPTEKAQQFRKYYIELEKCFKKLITENIKLQTININNPVDALKKYEFDPNQYKKKEVFYILYINNSTYKFGISGDLFNRLRQHRNTIKYDFVVKCFDTINRTLGKKIEDAFKLYIRHNKLQTVYNNETECFKTTDKINIDKLIEVISKYVDFYINEYNKENKLDSNNSSLNNNINLLLSRVNELLGKLENKKNDSNEENEENEQDKLGEIEQIHIDEDQNNNEQEVKKNSDTELFCFKKCVRCKSNKMISDFGTNEELNQIYKQCFDCRKKERENPIRIEKKKIIHRKYREKNSQILNEYHKQRRLQIKDEIKNIDLSKDSTNEVLKPCRRCHNKKTLDDFGIDTKTETHYLTCIACRNRRKQTDDLNKSKSLIRSSNVYVKNESILNIIDNDSIGDNSNDEIEDVIY</sequence>
<keyword evidence="1" id="KW-0175">Coiled coil</keyword>
<dbReference type="EMBL" id="MK071982">
    <property type="protein sequence ID" value="AYV76034.1"/>
    <property type="molecule type" value="Genomic_DNA"/>
</dbReference>
<feature type="coiled-coil region" evidence="1">
    <location>
        <begin position="273"/>
        <end position="304"/>
    </location>
</feature>
<gene>
    <name evidence="2" type="ORF">Terrestrivirus4_82</name>
</gene>
<proteinExistence type="predicted"/>
<organism evidence="2">
    <name type="scientific">Terrestrivirus sp</name>
    <dbReference type="NCBI Taxonomy" id="2487775"/>
    <lineage>
        <taxon>Viruses</taxon>
        <taxon>Varidnaviria</taxon>
        <taxon>Bamfordvirae</taxon>
        <taxon>Nucleocytoviricota</taxon>
        <taxon>Megaviricetes</taxon>
        <taxon>Imitervirales</taxon>
        <taxon>Mimiviridae</taxon>
        <taxon>Klosneuvirinae</taxon>
    </lineage>
</organism>
<name>A0A3G4ZNR2_9VIRU</name>